<dbReference type="Gene3D" id="3.30.360.10">
    <property type="entry name" value="Dihydrodipicolinate Reductase, domain 2"/>
    <property type="match status" value="1"/>
</dbReference>
<accession>A0ABS4JE13</accession>
<dbReference type="InterPro" id="IPR000683">
    <property type="entry name" value="Gfo/Idh/MocA-like_OxRdtase_N"/>
</dbReference>
<dbReference type="SUPFAM" id="SSF51735">
    <property type="entry name" value="NAD(P)-binding Rossmann-fold domains"/>
    <property type="match status" value="1"/>
</dbReference>
<dbReference type="Proteomes" id="UP001519288">
    <property type="component" value="Unassembled WGS sequence"/>
</dbReference>
<keyword evidence="5" id="KW-1185">Reference proteome</keyword>
<gene>
    <name evidence="4" type="ORF">J2Z69_000952</name>
</gene>
<dbReference type="Pfam" id="PF01408">
    <property type="entry name" value="GFO_IDH_MocA"/>
    <property type="match status" value="1"/>
</dbReference>
<dbReference type="PANTHER" id="PTHR43377">
    <property type="entry name" value="BILIVERDIN REDUCTASE A"/>
    <property type="match status" value="1"/>
</dbReference>
<dbReference type="InterPro" id="IPR004104">
    <property type="entry name" value="Gfo/Idh/MocA-like_OxRdtase_C"/>
</dbReference>
<dbReference type="InterPro" id="IPR051450">
    <property type="entry name" value="Gfo/Idh/MocA_Oxidoreductases"/>
</dbReference>
<name>A0ABS4JE13_9BACL</name>
<dbReference type="PANTHER" id="PTHR43377:SF2">
    <property type="entry name" value="BINDING ROSSMANN FOLD OXIDOREDUCTASE, PUTATIVE (AFU_ORTHOLOGUE AFUA_4G00560)-RELATED"/>
    <property type="match status" value="1"/>
</dbReference>
<evidence type="ECO:0000313" key="5">
    <source>
        <dbReference type="Proteomes" id="UP001519288"/>
    </source>
</evidence>
<evidence type="ECO:0000259" key="3">
    <source>
        <dbReference type="Pfam" id="PF02894"/>
    </source>
</evidence>
<protein>
    <submittedName>
        <fullName evidence="4">Dehydrogenase</fullName>
    </submittedName>
</protein>
<dbReference type="Pfam" id="PF02894">
    <property type="entry name" value="GFO_IDH_MocA_C"/>
    <property type="match status" value="1"/>
</dbReference>
<dbReference type="InterPro" id="IPR036291">
    <property type="entry name" value="NAD(P)-bd_dom_sf"/>
</dbReference>
<comment type="similarity">
    <text evidence="1">Belongs to the Gfo/Idh/MocA family.</text>
</comment>
<comment type="caution">
    <text evidence="4">The sequence shown here is derived from an EMBL/GenBank/DDBJ whole genome shotgun (WGS) entry which is preliminary data.</text>
</comment>
<dbReference type="Gene3D" id="3.40.50.720">
    <property type="entry name" value="NAD(P)-binding Rossmann-like Domain"/>
    <property type="match status" value="1"/>
</dbReference>
<evidence type="ECO:0000256" key="1">
    <source>
        <dbReference type="ARBA" id="ARBA00010928"/>
    </source>
</evidence>
<sequence>MIPLNNQRVGICGIGHRALSTYLPFFKSEVATSKGYELVAVADTNPDQLTKAHLDMSDLLLFESFEEMLSVVPLDYVILASPDHVHYEHILLALAKVKHVICEKPMVIHSAQAHQVLLELNHSPSSLIVTHNLRYLSLNSTIKSLLNQRKIGQVTVVQFSYHLLPGHGASYYRRWHRYMQNSGGFAVTKSCHHFDLINWWIEDRPAAVSGYSHRNYYMPDLYVEGKPSTTIPKDAELDDTWVASIQYTKGALAMYVLHTYSTFEGFHLMISGTKGNLEVKYDKNSTSNYQITFNYLDGRREMIEVQRESGRHSGADQQMLEHLFNMNADDRRCSALDAAYAVAIGDAINRSSSQGTIVQIRDVFPSLV</sequence>
<evidence type="ECO:0000313" key="4">
    <source>
        <dbReference type="EMBL" id="MBP1999933.1"/>
    </source>
</evidence>
<feature type="domain" description="Gfo/Idh/MocA-like oxidoreductase C-terminal" evidence="3">
    <location>
        <begin position="143"/>
        <end position="359"/>
    </location>
</feature>
<organism evidence="4 5">
    <name type="scientific">Paenibacillus shirakamiensis</name>
    <dbReference type="NCBI Taxonomy" id="1265935"/>
    <lineage>
        <taxon>Bacteria</taxon>
        <taxon>Bacillati</taxon>
        <taxon>Bacillota</taxon>
        <taxon>Bacilli</taxon>
        <taxon>Bacillales</taxon>
        <taxon>Paenibacillaceae</taxon>
        <taxon>Paenibacillus</taxon>
    </lineage>
</organism>
<dbReference type="EMBL" id="JAGGLD010000001">
    <property type="protein sequence ID" value="MBP1999933.1"/>
    <property type="molecule type" value="Genomic_DNA"/>
</dbReference>
<dbReference type="RefSeq" id="WP_209859588.1">
    <property type="nucleotide sequence ID" value="NZ_JAGGLD010000001.1"/>
</dbReference>
<evidence type="ECO:0000259" key="2">
    <source>
        <dbReference type="Pfam" id="PF01408"/>
    </source>
</evidence>
<proteinExistence type="inferred from homology"/>
<dbReference type="SUPFAM" id="SSF55347">
    <property type="entry name" value="Glyceraldehyde-3-phosphate dehydrogenase-like, C-terminal domain"/>
    <property type="match status" value="1"/>
</dbReference>
<feature type="domain" description="Gfo/Idh/MocA-like oxidoreductase N-terminal" evidence="2">
    <location>
        <begin position="8"/>
        <end position="123"/>
    </location>
</feature>
<reference evidence="4 5" key="1">
    <citation type="submission" date="2021-03" db="EMBL/GenBank/DDBJ databases">
        <title>Genomic Encyclopedia of Type Strains, Phase IV (KMG-IV): sequencing the most valuable type-strain genomes for metagenomic binning, comparative biology and taxonomic classification.</title>
        <authorList>
            <person name="Goeker M."/>
        </authorList>
    </citation>
    <scope>NUCLEOTIDE SEQUENCE [LARGE SCALE GENOMIC DNA]</scope>
    <source>
        <strain evidence="4 5">DSM 26806</strain>
    </source>
</reference>